<dbReference type="InterPro" id="IPR016174">
    <property type="entry name" value="Di-haem_cyt_TM"/>
</dbReference>
<dbReference type="GO" id="GO:0046872">
    <property type="term" value="F:metal ion binding"/>
    <property type="evidence" value="ECO:0007669"/>
    <property type="project" value="UniProtKB-KW"/>
</dbReference>
<dbReference type="Proteomes" id="UP000664073">
    <property type="component" value="Unassembled WGS sequence"/>
</dbReference>
<dbReference type="InterPro" id="IPR052168">
    <property type="entry name" value="Cytochrome_b561_oxidase"/>
</dbReference>
<evidence type="ECO:0000259" key="15">
    <source>
        <dbReference type="Pfam" id="PF01292"/>
    </source>
</evidence>
<feature type="region of interest" description="Disordered" evidence="13">
    <location>
        <begin position="1"/>
        <end position="20"/>
    </location>
</feature>
<comment type="similarity">
    <text evidence="12">Belongs to the cytochrome b561 family.</text>
</comment>
<dbReference type="EMBL" id="JAFVMH010000001">
    <property type="protein sequence ID" value="MBO1323819.1"/>
    <property type="molecule type" value="Genomic_DNA"/>
</dbReference>
<evidence type="ECO:0000256" key="13">
    <source>
        <dbReference type="SAM" id="MobiDB-lite"/>
    </source>
</evidence>
<feature type="transmembrane region" description="Helical" evidence="14">
    <location>
        <begin position="27"/>
        <end position="46"/>
    </location>
</feature>
<proteinExistence type="inferred from homology"/>
<evidence type="ECO:0000313" key="17">
    <source>
        <dbReference type="Proteomes" id="UP000664073"/>
    </source>
</evidence>
<evidence type="ECO:0000256" key="9">
    <source>
        <dbReference type="ARBA" id="ARBA00022989"/>
    </source>
</evidence>
<comment type="cofactor">
    <cofactor evidence="1">
        <name>heme b</name>
        <dbReference type="ChEBI" id="CHEBI:60344"/>
    </cofactor>
</comment>
<dbReference type="GO" id="GO:0020037">
    <property type="term" value="F:heme binding"/>
    <property type="evidence" value="ECO:0007669"/>
    <property type="project" value="TreeGrafter"/>
</dbReference>
<dbReference type="GO" id="GO:0005886">
    <property type="term" value="C:plasma membrane"/>
    <property type="evidence" value="ECO:0007669"/>
    <property type="project" value="UniProtKB-SubCell"/>
</dbReference>
<organism evidence="16 17">
    <name type="scientific">Acetobacter garciniae</name>
    <dbReference type="NCBI Taxonomy" id="2817435"/>
    <lineage>
        <taxon>Bacteria</taxon>
        <taxon>Pseudomonadati</taxon>
        <taxon>Pseudomonadota</taxon>
        <taxon>Alphaproteobacteria</taxon>
        <taxon>Acetobacterales</taxon>
        <taxon>Acetobacteraceae</taxon>
        <taxon>Acetobacter</taxon>
    </lineage>
</organism>
<comment type="subcellular location">
    <subcellularLocation>
        <location evidence="2">Cell membrane</location>
        <topology evidence="2">Multi-pass membrane protein</topology>
    </subcellularLocation>
</comment>
<keyword evidence="10" id="KW-0408">Iron</keyword>
<dbReference type="SUPFAM" id="SSF81342">
    <property type="entry name" value="Transmembrane di-heme cytochromes"/>
    <property type="match status" value="1"/>
</dbReference>
<accession>A0A939HLH4</accession>
<evidence type="ECO:0000256" key="8">
    <source>
        <dbReference type="ARBA" id="ARBA00022982"/>
    </source>
</evidence>
<reference evidence="16" key="1">
    <citation type="submission" date="2021-03" db="EMBL/GenBank/DDBJ databases">
        <title>The complete genome sequence of Acetobacter sp. TBRC 12339.</title>
        <authorList>
            <person name="Charoenyingcharoen P."/>
            <person name="Yukphan P."/>
        </authorList>
    </citation>
    <scope>NUCLEOTIDE SEQUENCE</scope>
    <source>
        <strain evidence="16">TBRC 12339</strain>
    </source>
</reference>
<feature type="transmembrane region" description="Helical" evidence="14">
    <location>
        <begin position="58"/>
        <end position="81"/>
    </location>
</feature>
<dbReference type="AlphaFoldDB" id="A0A939HLH4"/>
<evidence type="ECO:0000256" key="12">
    <source>
        <dbReference type="ARBA" id="ARBA00037975"/>
    </source>
</evidence>
<comment type="caution">
    <text evidence="16">The sequence shown here is derived from an EMBL/GenBank/DDBJ whole genome shotgun (WGS) entry which is preliminary data.</text>
</comment>
<protein>
    <submittedName>
        <fullName evidence="16">Cytochrome b</fullName>
    </submittedName>
</protein>
<evidence type="ECO:0000256" key="1">
    <source>
        <dbReference type="ARBA" id="ARBA00001970"/>
    </source>
</evidence>
<evidence type="ECO:0000256" key="5">
    <source>
        <dbReference type="ARBA" id="ARBA00022617"/>
    </source>
</evidence>
<keyword evidence="11 14" id="KW-0472">Membrane</keyword>
<keyword evidence="6 14" id="KW-0812">Transmembrane</keyword>
<evidence type="ECO:0000256" key="4">
    <source>
        <dbReference type="ARBA" id="ARBA00022475"/>
    </source>
</evidence>
<evidence type="ECO:0000256" key="2">
    <source>
        <dbReference type="ARBA" id="ARBA00004651"/>
    </source>
</evidence>
<feature type="compositionally biased region" description="Low complexity" evidence="13">
    <location>
        <begin position="1"/>
        <end position="15"/>
    </location>
</feature>
<evidence type="ECO:0000256" key="6">
    <source>
        <dbReference type="ARBA" id="ARBA00022692"/>
    </source>
</evidence>
<dbReference type="InterPro" id="IPR011577">
    <property type="entry name" value="Cyt_b561_bac/Ni-Hgenase"/>
</dbReference>
<keyword evidence="9 14" id="KW-1133">Transmembrane helix</keyword>
<dbReference type="PANTHER" id="PTHR30529">
    <property type="entry name" value="CYTOCHROME B561"/>
    <property type="match status" value="1"/>
</dbReference>
<keyword evidence="3" id="KW-0813">Transport</keyword>
<feature type="transmembrane region" description="Helical" evidence="14">
    <location>
        <begin position="106"/>
        <end position="125"/>
    </location>
</feature>
<name>A0A939HLH4_9PROT</name>
<feature type="domain" description="Cytochrome b561 bacterial/Ni-hydrogenase" evidence="15">
    <location>
        <begin position="23"/>
        <end position="190"/>
    </location>
</feature>
<dbReference type="PANTHER" id="PTHR30529:SF7">
    <property type="entry name" value="CYTOCHROME B561 BACTERIAL_NI-HYDROGENASE DOMAIN-CONTAINING PROTEIN"/>
    <property type="match status" value="1"/>
</dbReference>
<keyword evidence="7" id="KW-0479">Metal-binding</keyword>
<evidence type="ECO:0000256" key="10">
    <source>
        <dbReference type="ARBA" id="ARBA00023004"/>
    </source>
</evidence>
<feature type="transmembrane region" description="Helical" evidence="14">
    <location>
        <begin position="158"/>
        <end position="181"/>
    </location>
</feature>
<keyword evidence="4" id="KW-1003">Cell membrane</keyword>
<evidence type="ECO:0000256" key="7">
    <source>
        <dbReference type="ARBA" id="ARBA00022723"/>
    </source>
</evidence>
<keyword evidence="5" id="KW-0349">Heme</keyword>
<dbReference type="RefSeq" id="WP_207844377.1">
    <property type="nucleotide sequence ID" value="NZ_JAFVMH010000001.1"/>
</dbReference>
<dbReference type="GO" id="GO:0022904">
    <property type="term" value="P:respiratory electron transport chain"/>
    <property type="evidence" value="ECO:0007669"/>
    <property type="project" value="InterPro"/>
</dbReference>
<evidence type="ECO:0000256" key="11">
    <source>
        <dbReference type="ARBA" id="ARBA00023136"/>
    </source>
</evidence>
<sequence>MPLSPTADATLSPTAPSAPPAERYDSLTILLHWLTAGLVFALFGLGETWDLVQHPTHHIMVVAHMTAGLALVAVLAVRIGWRLTKGRKFASSGSAMATRLGHCMDYTLYALLVAEACLGFAWRWGAGRTLSFFTLQLGSPFAPASHDTVLLFKQLHYWTAWLIIGLALTHAAAAIFHAVILRDNVLERMRPARPDR</sequence>
<evidence type="ECO:0000256" key="3">
    <source>
        <dbReference type="ARBA" id="ARBA00022448"/>
    </source>
</evidence>
<dbReference type="Pfam" id="PF01292">
    <property type="entry name" value="Ni_hydr_CYTB"/>
    <property type="match status" value="1"/>
</dbReference>
<evidence type="ECO:0000256" key="14">
    <source>
        <dbReference type="SAM" id="Phobius"/>
    </source>
</evidence>
<keyword evidence="8" id="KW-0249">Electron transport</keyword>
<keyword evidence="17" id="KW-1185">Reference proteome</keyword>
<evidence type="ECO:0000313" key="16">
    <source>
        <dbReference type="EMBL" id="MBO1323819.1"/>
    </source>
</evidence>
<dbReference type="GO" id="GO:0009055">
    <property type="term" value="F:electron transfer activity"/>
    <property type="evidence" value="ECO:0007669"/>
    <property type="project" value="InterPro"/>
</dbReference>
<gene>
    <name evidence="16" type="ORF">J2D77_01440</name>
</gene>